<dbReference type="InterPro" id="IPR051050">
    <property type="entry name" value="Lipid_II_flippase_MurJ/MviN"/>
</dbReference>
<feature type="transmembrane region" description="Helical" evidence="9">
    <location>
        <begin position="358"/>
        <end position="378"/>
    </location>
</feature>
<dbReference type="Proteomes" id="UP000317940">
    <property type="component" value="Unassembled WGS sequence"/>
</dbReference>
<dbReference type="GO" id="GO:0009252">
    <property type="term" value="P:peptidoglycan biosynthetic process"/>
    <property type="evidence" value="ECO:0007669"/>
    <property type="project" value="UniProtKB-KW"/>
</dbReference>
<dbReference type="PANTHER" id="PTHR47019:SF1">
    <property type="entry name" value="LIPID II FLIPPASE MURJ"/>
    <property type="match status" value="1"/>
</dbReference>
<keyword evidence="4" id="KW-0133">Cell shape</keyword>
<feature type="transmembrane region" description="Helical" evidence="9">
    <location>
        <begin position="282"/>
        <end position="303"/>
    </location>
</feature>
<feature type="transmembrane region" description="Helical" evidence="9">
    <location>
        <begin position="243"/>
        <end position="261"/>
    </location>
</feature>
<dbReference type="AlphaFoldDB" id="A0A561UG44"/>
<feature type="transmembrane region" description="Helical" evidence="9">
    <location>
        <begin position="435"/>
        <end position="456"/>
    </location>
</feature>
<evidence type="ECO:0000313" key="11">
    <source>
        <dbReference type="Proteomes" id="UP000317940"/>
    </source>
</evidence>
<dbReference type="PRINTS" id="PR01806">
    <property type="entry name" value="VIRFACTRMVIN"/>
</dbReference>
<dbReference type="CDD" id="cd13123">
    <property type="entry name" value="MATE_MurJ_like"/>
    <property type="match status" value="1"/>
</dbReference>
<dbReference type="RefSeq" id="WP_170304885.1">
    <property type="nucleotide sequence ID" value="NZ_BAAAMZ010000031.1"/>
</dbReference>
<organism evidence="10 11">
    <name type="scientific">Kitasatospora viridis</name>
    <dbReference type="NCBI Taxonomy" id="281105"/>
    <lineage>
        <taxon>Bacteria</taxon>
        <taxon>Bacillati</taxon>
        <taxon>Actinomycetota</taxon>
        <taxon>Actinomycetes</taxon>
        <taxon>Kitasatosporales</taxon>
        <taxon>Streptomycetaceae</taxon>
        <taxon>Kitasatospora</taxon>
    </lineage>
</organism>
<feature type="transmembrane region" description="Helical" evidence="9">
    <location>
        <begin position="521"/>
        <end position="539"/>
    </location>
</feature>
<feature type="transmembrane region" description="Helical" evidence="9">
    <location>
        <begin position="594"/>
        <end position="614"/>
    </location>
</feature>
<keyword evidence="6 9" id="KW-1133">Transmembrane helix</keyword>
<keyword evidence="3 9" id="KW-0812">Transmembrane</keyword>
<feature type="region of interest" description="Disordered" evidence="8">
    <location>
        <begin position="166"/>
        <end position="196"/>
    </location>
</feature>
<feature type="transmembrane region" description="Helical" evidence="9">
    <location>
        <begin position="218"/>
        <end position="237"/>
    </location>
</feature>
<feature type="compositionally biased region" description="Pro residues" evidence="8">
    <location>
        <begin position="166"/>
        <end position="175"/>
    </location>
</feature>
<feature type="compositionally biased region" description="Low complexity" evidence="8">
    <location>
        <begin position="78"/>
        <end position="117"/>
    </location>
</feature>
<feature type="compositionally biased region" description="Low complexity" evidence="8">
    <location>
        <begin position="7"/>
        <end position="20"/>
    </location>
</feature>
<evidence type="ECO:0000256" key="2">
    <source>
        <dbReference type="ARBA" id="ARBA00022475"/>
    </source>
</evidence>
<dbReference type="Pfam" id="PF03023">
    <property type="entry name" value="MurJ"/>
    <property type="match status" value="1"/>
</dbReference>
<comment type="caution">
    <text evidence="10">The sequence shown here is derived from an EMBL/GenBank/DDBJ whole genome shotgun (WGS) entry which is preliminary data.</text>
</comment>
<dbReference type="GO" id="GO:0008360">
    <property type="term" value="P:regulation of cell shape"/>
    <property type="evidence" value="ECO:0007669"/>
    <property type="project" value="UniProtKB-KW"/>
</dbReference>
<evidence type="ECO:0000256" key="5">
    <source>
        <dbReference type="ARBA" id="ARBA00022984"/>
    </source>
</evidence>
<feature type="compositionally biased region" description="Low complexity" evidence="8">
    <location>
        <begin position="52"/>
        <end position="71"/>
    </location>
</feature>
<dbReference type="NCBIfam" id="TIGR01695">
    <property type="entry name" value="murJ_mviN"/>
    <property type="match status" value="1"/>
</dbReference>
<evidence type="ECO:0000256" key="1">
    <source>
        <dbReference type="ARBA" id="ARBA00004651"/>
    </source>
</evidence>
<dbReference type="EMBL" id="VIWT01000001">
    <property type="protein sequence ID" value="TWF98318.1"/>
    <property type="molecule type" value="Genomic_DNA"/>
</dbReference>
<feature type="compositionally biased region" description="Low complexity" evidence="8">
    <location>
        <begin position="29"/>
        <end position="44"/>
    </location>
</feature>
<evidence type="ECO:0000256" key="8">
    <source>
        <dbReference type="SAM" id="MobiDB-lite"/>
    </source>
</evidence>
<feature type="region of interest" description="Disordered" evidence="8">
    <location>
        <begin position="1"/>
        <end position="125"/>
    </location>
</feature>
<dbReference type="InterPro" id="IPR004268">
    <property type="entry name" value="MurJ"/>
</dbReference>
<evidence type="ECO:0000256" key="7">
    <source>
        <dbReference type="ARBA" id="ARBA00023136"/>
    </source>
</evidence>
<keyword evidence="5" id="KW-0573">Peptidoglycan synthesis</keyword>
<dbReference type="GO" id="GO:0034204">
    <property type="term" value="P:lipid translocation"/>
    <property type="evidence" value="ECO:0007669"/>
    <property type="project" value="TreeGrafter"/>
</dbReference>
<evidence type="ECO:0000313" key="10">
    <source>
        <dbReference type="EMBL" id="TWF98318.1"/>
    </source>
</evidence>
<name>A0A561UG44_9ACTN</name>
<feature type="transmembrane region" description="Helical" evidence="9">
    <location>
        <begin position="323"/>
        <end position="346"/>
    </location>
</feature>
<accession>A0A561UG44</accession>
<keyword evidence="2" id="KW-1003">Cell membrane</keyword>
<keyword evidence="11" id="KW-1185">Reference proteome</keyword>
<feature type="transmembrane region" description="Helical" evidence="9">
    <location>
        <begin position="476"/>
        <end position="500"/>
    </location>
</feature>
<feature type="transmembrane region" description="Helical" evidence="9">
    <location>
        <begin position="390"/>
        <end position="414"/>
    </location>
</feature>
<protein>
    <submittedName>
        <fullName evidence="10">Putative peptidoglycan lipid II flippase</fullName>
    </submittedName>
</protein>
<evidence type="ECO:0000256" key="9">
    <source>
        <dbReference type="SAM" id="Phobius"/>
    </source>
</evidence>
<gene>
    <name evidence="10" type="ORF">FHX73_112125</name>
</gene>
<dbReference type="GO" id="GO:0015648">
    <property type="term" value="F:lipid-linked peptidoglycan transporter activity"/>
    <property type="evidence" value="ECO:0007669"/>
    <property type="project" value="TreeGrafter"/>
</dbReference>
<evidence type="ECO:0000256" key="3">
    <source>
        <dbReference type="ARBA" id="ARBA00022692"/>
    </source>
</evidence>
<feature type="transmembrane region" description="Helical" evidence="9">
    <location>
        <begin position="620"/>
        <end position="645"/>
    </location>
</feature>
<evidence type="ECO:0000256" key="4">
    <source>
        <dbReference type="ARBA" id="ARBA00022960"/>
    </source>
</evidence>
<feature type="transmembrane region" description="Helical" evidence="9">
    <location>
        <begin position="683"/>
        <end position="711"/>
    </location>
</feature>
<reference evidence="10 11" key="1">
    <citation type="submission" date="2019-06" db="EMBL/GenBank/DDBJ databases">
        <title>Sequencing the genomes of 1000 actinobacteria strains.</title>
        <authorList>
            <person name="Klenk H.-P."/>
        </authorList>
    </citation>
    <scope>NUCLEOTIDE SEQUENCE [LARGE SCALE GENOMIC DNA]</scope>
    <source>
        <strain evidence="10 11">DSM 44826</strain>
    </source>
</reference>
<evidence type="ECO:0000256" key="6">
    <source>
        <dbReference type="ARBA" id="ARBA00022989"/>
    </source>
</evidence>
<dbReference type="GO" id="GO:0005886">
    <property type="term" value="C:plasma membrane"/>
    <property type="evidence" value="ECO:0007669"/>
    <property type="project" value="UniProtKB-SubCell"/>
</dbReference>
<keyword evidence="7 9" id="KW-0472">Membrane</keyword>
<sequence>MTTHTAGEPYGSYGSSESHGAAQPYPAMPEQGQPDPQQPQFSYDQPPPQPQPSYGYEQQPAGYPEYQQPLYQDPPPQQYEQARYEQTPYEQAPYEQPQSQPQYEQQQPYQQYPAYQPYPGPEQHAHQYQVSEPYLLPADYGLPHTFNDPPTMSLRAITAQEQYLIPPAPTAPPQLPHQRPAEPAAPPQARPEQSEDAAAGRNGLIMAIGTLASRGLGFVRTAMLVAALGPGILGSAFNVANTLPNIVFTMLIGGALQSIFVPELVKAAKNDADGGVAYTDRLLTLCTVALGLLTIVSVLIAPWLVNIYAGDWTGSDRSLTVSLARFCLPEIFFYGLFTLLGQVLNARGKFGAMMWTPVLNNVVACAVFGLYIAIGGQAASTGAVTTGQTWLLGLGTLLGVVVQALGLVPSLRAVKFRWTPRFDWRGAGLGAPIKAATWALLLVIVTQVAFTEITALTTAVDHIGGDKMVGIGNASYTYASTLFLVPQGVITISMVTAIMPQMSRAATEGNLQKIGADLARVLRNSAAMIITATVLFIAFSDQITHLAYGYGHQTKLGLAVISGALLAFAIGIPFFCAQYALARGFYAMGDARTPFWLTVVSSGSNVFFSYLAYVSFSPRWIIVGMAAAQSIACVINMLITGFALARRLRSLPAAPEDPQRRAEVLRAALRQPMRSGLDGRRVFGLHLGLLLACLPGALVGHFLAAAVSGAISGGVVASTLGNGIGLVLGTVTVLVSLFLLAKPLGAASTVAPLARKLRLPFPAEPEPSGRRRRA</sequence>
<comment type="subcellular location">
    <subcellularLocation>
        <location evidence="1">Cell membrane</location>
        <topology evidence="1">Multi-pass membrane protein</topology>
    </subcellularLocation>
</comment>
<dbReference type="PANTHER" id="PTHR47019">
    <property type="entry name" value="LIPID II FLIPPASE MURJ"/>
    <property type="match status" value="1"/>
</dbReference>
<proteinExistence type="predicted"/>
<feature type="transmembrane region" description="Helical" evidence="9">
    <location>
        <begin position="723"/>
        <end position="741"/>
    </location>
</feature>
<feature type="transmembrane region" description="Helical" evidence="9">
    <location>
        <begin position="559"/>
        <end position="582"/>
    </location>
</feature>